<evidence type="ECO:0000313" key="2">
    <source>
        <dbReference type="Proteomes" id="UP001139485"/>
    </source>
</evidence>
<comment type="caution">
    <text evidence="1">The sequence shown here is derived from an EMBL/GenBank/DDBJ whole genome shotgun (WGS) entry which is preliminary data.</text>
</comment>
<organism evidence="1 2">
    <name type="scientific">Nocardioides bruguierae</name>
    <dbReference type="NCBI Taxonomy" id="2945102"/>
    <lineage>
        <taxon>Bacteria</taxon>
        <taxon>Bacillati</taxon>
        <taxon>Actinomycetota</taxon>
        <taxon>Actinomycetes</taxon>
        <taxon>Propionibacteriales</taxon>
        <taxon>Nocardioidaceae</taxon>
        <taxon>Nocardioides</taxon>
    </lineage>
</organism>
<dbReference type="Proteomes" id="UP001139485">
    <property type="component" value="Unassembled WGS sequence"/>
</dbReference>
<dbReference type="Pfam" id="PF19457">
    <property type="entry name" value="DUF5994"/>
    <property type="match status" value="1"/>
</dbReference>
<accession>A0A9X2IDQ9</accession>
<name>A0A9X2IDQ9_9ACTN</name>
<protein>
    <submittedName>
        <fullName evidence="1">DUF5994 family protein</fullName>
    </submittedName>
</protein>
<proteinExistence type="predicted"/>
<dbReference type="AlphaFoldDB" id="A0A9X2IDQ9"/>
<keyword evidence="2" id="KW-1185">Reference proteome</keyword>
<sequence>MWWPSGRSLAEALPDLFDQWPEDGSRIVRVLFSPPDWDDRPRSVPIRGGRVKTGCFPMDDTRTLVVTTLEGRRYHLRVVPPDASPAEAAASMTTSAV</sequence>
<dbReference type="EMBL" id="JAMOIL010000002">
    <property type="protein sequence ID" value="MCM0619283.1"/>
    <property type="molecule type" value="Genomic_DNA"/>
</dbReference>
<reference evidence="1" key="1">
    <citation type="submission" date="2022-05" db="EMBL/GenBank/DDBJ databases">
        <authorList>
            <person name="Tuo L."/>
        </authorList>
    </citation>
    <scope>NUCLEOTIDE SEQUENCE</scope>
    <source>
        <strain evidence="1">BSK12Z-4</strain>
    </source>
</reference>
<gene>
    <name evidence="1" type="ORF">M8330_03095</name>
</gene>
<evidence type="ECO:0000313" key="1">
    <source>
        <dbReference type="EMBL" id="MCM0619283.1"/>
    </source>
</evidence>
<dbReference type="InterPro" id="IPR046036">
    <property type="entry name" value="DUF5994"/>
</dbReference>